<evidence type="ECO:0000313" key="4">
    <source>
        <dbReference type="Proteomes" id="UP000051749"/>
    </source>
</evidence>
<name>A0A0R2K121_9LACO</name>
<dbReference type="STRING" id="319653.SAMN04487973_10453"/>
<dbReference type="Proteomes" id="UP000182818">
    <property type="component" value="Unassembled WGS sequence"/>
</dbReference>
<dbReference type="OrthoDB" id="8858565at2"/>
<accession>A0A0R2K121</accession>
<evidence type="ECO:0000313" key="2">
    <source>
        <dbReference type="EMBL" id="KRN83288.1"/>
    </source>
</evidence>
<dbReference type="AlphaFoldDB" id="A0A0R2K121"/>
<evidence type="ECO:0000313" key="3">
    <source>
        <dbReference type="EMBL" id="SER29875.1"/>
    </source>
</evidence>
<gene>
    <name evidence="2" type="ORF">IV87_GL001322</name>
    <name evidence="3" type="ORF">SAMN04487973_10453</name>
</gene>
<dbReference type="Proteomes" id="UP000051749">
    <property type="component" value="Unassembled WGS sequence"/>
</dbReference>
<proteinExistence type="predicted"/>
<evidence type="ECO:0000313" key="5">
    <source>
        <dbReference type="Proteomes" id="UP000182818"/>
    </source>
</evidence>
<protein>
    <submittedName>
        <fullName evidence="3">Uncharacterized protein YdaT</fullName>
    </submittedName>
</protein>
<dbReference type="EMBL" id="FOGK01000004">
    <property type="protein sequence ID" value="SER29875.1"/>
    <property type="molecule type" value="Genomic_DNA"/>
</dbReference>
<organism evidence="2 4">
    <name type="scientific">Pediococcus ethanolidurans</name>
    <dbReference type="NCBI Taxonomy" id="319653"/>
    <lineage>
        <taxon>Bacteria</taxon>
        <taxon>Bacillati</taxon>
        <taxon>Bacillota</taxon>
        <taxon>Bacilli</taxon>
        <taxon>Lactobacillales</taxon>
        <taxon>Lactobacillaceae</taxon>
        <taxon>Pediococcus</taxon>
    </lineage>
</organism>
<dbReference type="Pfam" id="PF09954">
    <property type="entry name" value="DUF2188"/>
    <property type="match status" value="1"/>
</dbReference>
<dbReference type="EMBL" id="JQBY01000003">
    <property type="protein sequence ID" value="KRN83288.1"/>
    <property type="molecule type" value="Genomic_DNA"/>
</dbReference>
<dbReference type="InterPro" id="IPR018691">
    <property type="entry name" value="DUF2188"/>
</dbReference>
<reference evidence="3 5" key="2">
    <citation type="submission" date="2016-10" db="EMBL/GenBank/DDBJ databases">
        <authorList>
            <person name="Varghese N."/>
            <person name="Submissions S."/>
        </authorList>
    </citation>
    <scope>NUCLEOTIDE SEQUENCE [LARGE SCALE GENOMIC DNA]</scope>
    <source>
        <strain evidence="3 5">CGMCC 1.3889</strain>
    </source>
</reference>
<dbReference type="PATRIC" id="fig|319653.3.peg.1339"/>
<sequence>MPWDMQDYPDSMRNMKELERKKAVDIANALLADGYPDDRAIPIAMKQAERWYANASSKEMAKFKAESNPTKHDPHKTDQRHSRLLNANELVYYENDKWQVEADGAKHASESFSTKEAALKRAREIVRNKDAAVKVYKKNGNLQDEIHPR</sequence>
<feature type="region of interest" description="Disordered" evidence="1">
    <location>
        <begin position="60"/>
        <end position="81"/>
    </location>
</feature>
<comment type="caution">
    <text evidence="2">The sequence shown here is derived from an EMBL/GenBank/DDBJ whole genome shotgun (WGS) entry which is preliminary data.</text>
</comment>
<keyword evidence="5" id="KW-1185">Reference proteome</keyword>
<evidence type="ECO:0000256" key="1">
    <source>
        <dbReference type="SAM" id="MobiDB-lite"/>
    </source>
</evidence>
<dbReference type="RefSeq" id="WP_057805253.1">
    <property type="nucleotide sequence ID" value="NZ_BJYP01000009.1"/>
</dbReference>
<dbReference type="GeneID" id="76042902"/>
<reference evidence="2 4" key="1">
    <citation type="journal article" date="2015" name="Genome Announc.">
        <title>Expanding the biotechnology potential of lactobacilli through comparative genomics of 213 strains and associated genera.</title>
        <authorList>
            <person name="Sun Z."/>
            <person name="Harris H.M."/>
            <person name="McCann A."/>
            <person name="Guo C."/>
            <person name="Argimon S."/>
            <person name="Zhang W."/>
            <person name="Yang X."/>
            <person name="Jeffery I.B."/>
            <person name="Cooney J.C."/>
            <person name="Kagawa T.F."/>
            <person name="Liu W."/>
            <person name="Song Y."/>
            <person name="Salvetti E."/>
            <person name="Wrobel A."/>
            <person name="Rasinkangas P."/>
            <person name="Parkhill J."/>
            <person name="Rea M.C."/>
            <person name="O'Sullivan O."/>
            <person name="Ritari J."/>
            <person name="Douillard F.P."/>
            <person name="Paul Ross R."/>
            <person name="Yang R."/>
            <person name="Briner A.E."/>
            <person name="Felis G.E."/>
            <person name="de Vos W.M."/>
            <person name="Barrangou R."/>
            <person name="Klaenhammer T.R."/>
            <person name="Caufield P.W."/>
            <person name="Cui Y."/>
            <person name="Zhang H."/>
            <person name="O'Toole P.W."/>
        </authorList>
    </citation>
    <scope>NUCLEOTIDE SEQUENCE [LARGE SCALE GENOMIC DNA]</scope>
    <source>
        <strain evidence="2 4">DSM 22301</strain>
    </source>
</reference>